<dbReference type="Proteomes" id="UP000282985">
    <property type="component" value="Unassembled WGS sequence"/>
</dbReference>
<gene>
    <name evidence="2" type="ORF">DLK05_11335</name>
</gene>
<protein>
    <submittedName>
        <fullName evidence="2">Uncharacterized protein</fullName>
    </submittedName>
</protein>
<dbReference type="Pfam" id="PF20230">
    <property type="entry name" value="DUF6588"/>
    <property type="match status" value="1"/>
</dbReference>
<keyword evidence="1" id="KW-0732">Signal</keyword>
<dbReference type="AlphaFoldDB" id="A0A434ATX2"/>
<organism evidence="2 3">
    <name type="scientific">Ancylomarina longa</name>
    <dbReference type="NCBI Taxonomy" id="2487017"/>
    <lineage>
        <taxon>Bacteria</taxon>
        <taxon>Pseudomonadati</taxon>
        <taxon>Bacteroidota</taxon>
        <taxon>Bacteroidia</taxon>
        <taxon>Marinilabiliales</taxon>
        <taxon>Marinifilaceae</taxon>
        <taxon>Ancylomarina</taxon>
    </lineage>
</organism>
<feature type="signal peptide" evidence="1">
    <location>
        <begin position="1"/>
        <end position="19"/>
    </location>
</feature>
<name>A0A434ATX2_9BACT</name>
<proteinExistence type="predicted"/>
<comment type="caution">
    <text evidence="2">The sequence shown here is derived from an EMBL/GenBank/DDBJ whole genome shotgun (WGS) entry which is preliminary data.</text>
</comment>
<evidence type="ECO:0000313" key="3">
    <source>
        <dbReference type="Proteomes" id="UP000282985"/>
    </source>
</evidence>
<sequence>MMKKLILLFFVLVPFLGKSQDIEQFLLAGTQDASKLTEQYVNPVAKGFMYGLNNGWYSTARTHKKLGFDITLVANLAKVPSKDEAFLFVQSDYSNISLVNGSSEIQTLMGGNNNTTLAARIQTDGGDYKLTEFSMPDGIGNDLPMNAVPSATLQVGIGIPGIDADLKVRYLPKVKTSDLDVGMFGIGLQKSFSKLLKIDKTPVDVSALVAYTKLTSEYDIQNKSGLNGSAQLMEFTTNAYTIQAIASVNLKVIEFYGAVGMNTAKMDVDIKGKYDLEYTLEGTGMTVSEQVTDPVSVNFKANGIRATIGTRLNLGFFKIFGDYTMQEYNTITGGIAFSFR</sequence>
<evidence type="ECO:0000256" key="1">
    <source>
        <dbReference type="SAM" id="SignalP"/>
    </source>
</evidence>
<feature type="chain" id="PRO_5019117547" evidence="1">
    <location>
        <begin position="20"/>
        <end position="340"/>
    </location>
</feature>
<evidence type="ECO:0000313" key="2">
    <source>
        <dbReference type="EMBL" id="RUT77788.1"/>
    </source>
</evidence>
<keyword evidence="3" id="KW-1185">Reference proteome</keyword>
<accession>A0A434ATX2</accession>
<reference evidence="2 3" key="1">
    <citation type="submission" date="2018-11" db="EMBL/GenBank/DDBJ databases">
        <title>Parancylomarina longa gen. nov., sp. nov., isolated from sediments of southern Okinawa.</title>
        <authorList>
            <person name="Fu T."/>
        </authorList>
    </citation>
    <scope>NUCLEOTIDE SEQUENCE [LARGE SCALE GENOMIC DNA]</scope>
    <source>
        <strain evidence="2 3">T3-2 S1-C</strain>
    </source>
</reference>
<dbReference type="EMBL" id="RJJX01000015">
    <property type="protein sequence ID" value="RUT77788.1"/>
    <property type="molecule type" value="Genomic_DNA"/>
</dbReference>
<dbReference type="InterPro" id="IPR046495">
    <property type="entry name" value="DUF6588"/>
</dbReference>